<feature type="region of interest" description="Disordered" evidence="1">
    <location>
        <begin position="1"/>
        <end position="23"/>
    </location>
</feature>
<dbReference type="InterPro" id="IPR038883">
    <property type="entry name" value="AN11006-like"/>
</dbReference>
<evidence type="ECO:0000313" key="3">
    <source>
        <dbReference type="Proteomes" id="UP000237631"/>
    </source>
</evidence>
<evidence type="ECO:0000256" key="1">
    <source>
        <dbReference type="SAM" id="MobiDB-lite"/>
    </source>
</evidence>
<gene>
    <name evidence="2" type="ORF">CBER1_04086</name>
</gene>
<dbReference type="PANTHER" id="PTHR42085">
    <property type="entry name" value="F-BOX DOMAIN-CONTAINING PROTEIN"/>
    <property type="match status" value="1"/>
</dbReference>
<dbReference type="OrthoDB" id="3858011at2759"/>
<name>A0A2S6CGS7_9PEZI</name>
<accession>A0A2S6CGS7</accession>
<sequence>MQQRKQSGRRRAEADDTQPPSELMSLPAELRNRIWTYLFEDSIQELHGSGYTTYGMEGNWKYCSKPPHLLLTCQQLYTEAIGIYYSSSTFFGKITAHKKSADKFKTWMRTIGIERASLIKNVRFFVSGVYEHLHDIDCKAYYDWEYILEAAVLLETIKAAAASVHSGGLCVYGNLWYYDQKKGFEIWTPNPHKTNNEARQAYEQGTEAFESWLAGASANISCWQIGSGPGVAELEHEHWREELLDSFDKWYMEKYSATAEFVCGCDRRSTSSTKIMAAQDRSDSIDRMGGRYVLADSELP</sequence>
<reference evidence="3" key="1">
    <citation type="journal article" date="2017" name="bioRxiv">
        <title>Conservation of a gene cluster reveals novel cercosporin biosynthetic mechanisms and extends production to the genus Colletotrichum.</title>
        <authorList>
            <person name="de Jonge R."/>
            <person name="Ebert M.K."/>
            <person name="Huitt-Roehl C.R."/>
            <person name="Pal P."/>
            <person name="Suttle J.C."/>
            <person name="Spanner R.E."/>
            <person name="Neubauer J.D."/>
            <person name="Jurick W.M.II."/>
            <person name="Stott K.A."/>
            <person name="Secor G.A."/>
            <person name="Thomma B.P.H.J."/>
            <person name="Van de Peer Y."/>
            <person name="Townsend C.A."/>
            <person name="Bolton M.D."/>
        </authorList>
    </citation>
    <scope>NUCLEOTIDE SEQUENCE [LARGE SCALE GENOMIC DNA]</scope>
    <source>
        <strain evidence="3">CBS538.71</strain>
    </source>
</reference>
<comment type="caution">
    <text evidence="2">The sequence shown here is derived from an EMBL/GenBank/DDBJ whole genome shotgun (WGS) entry which is preliminary data.</text>
</comment>
<dbReference type="EMBL" id="PNEN01000435">
    <property type="protein sequence ID" value="PPJ58950.1"/>
    <property type="molecule type" value="Genomic_DNA"/>
</dbReference>
<evidence type="ECO:0000313" key="2">
    <source>
        <dbReference type="EMBL" id="PPJ58950.1"/>
    </source>
</evidence>
<proteinExistence type="predicted"/>
<dbReference type="AlphaFoldDB" id="A0A2S6CGS7"/>
<protein>
    <submittedName>
        <fullName evidence="2">Uncharacterized protein</fullName>
    </submittedName>
</protein>
<dbReference type="Proteomes" id="UP000237631">
    <property type="component" value="Unassembled WGS sequence"/>
</dbReference>
<organism evidence="2 3">
    <name type="scientific">Cercospora berteroae</name>
    <dbReference type="NCBI Taxonomy" id="357750"/>
    <lineage>
        <taxon>Eukaryota</taxon>
        <taxon>Fungi</taxon>
        <taxon>Dikarya</taxon>
        <taxon>Ascomycota</taxon>
        <taxon>Pezizomycotina</taxon>
        <taxon>Dothideomycetes</taxon>
        <taxon>Dothideomycetidae</taxon>
        <taxon>Mycosphaerellales</taxon>
        <taxon>Mycosphaerellaceae</taxon>
        <taxon>Cercospora</taxon>
    </lineage>
</organism>
<keyword evidence="3" id="KW-1185">Reference proteome</keyword>
<dbReference type="PANTHER" id="PTHR42085:SF1">
    <property type="entry name" value="F-BOX DOMAIN-CONTAINING PROTEIN"/>
    <property type="match status" value="1"/>
</dbReference>